<feature type="compositionally biased region" description="Gly residues" evidence="1">
    <location>
        <begin position="300"/>
        <end position="314"/>
    </location>
</feature>
<sequence>MGSPPGAVPQPIGDDRHARARQLPPANYTRPALRRGHDRLGAAASRADLCGCSVVDHRPDQRWLSGGALAPIPGRRGVEADAGVAAVPGGEFHHSAGRPVLGVQRADPGDRRAGGAVCALLYVVGRSGAALFLVLSCLYGRNARRGAPSGPDLSAAGAGVGPGGYRRHLPHHQPRHFQGLAVHGGGHHRPRGRVARHAQAQRSDPLHADHRHPGHGRRRRHGGRAPAERFPVQGDVPGRGPGQHPDLGVEPGPAGAGDPGERLQRPVFAPLHPHDLLRSAADRAGPRPARAARLDAAPGRGAGGPVSAGRGLPGGHRRALSAQRGRDHARLRPALLQPGPVARLQSAAAAQRHRHGGRDRPLCRLRQGAERQSARRTLGHEAAQRRLSVRALPGHADGPVAVDRAPPGRAAPAAAAAADPADSPAFGGCGGGGRFRPHLARVPRTPGAQPGLRRPVAGGGSLRPGRGLAGQIPSPRRRHSDGRGGAGQLSDLRLAVGAGSGPDPAGGRGGDHGAAAAGPALAAQAAGRDPCARVREAPCALASSAGSRHRHLRRGGRGSDLLGRHGAASGRGGVALLRREGL</sequence>
<organism evidence="2 3">
    <name type="scientific">Parastrongyloides trichosuri</name>
    <name type="common">Possum-specific nematode worm</name>
    <dbReference type="NCBI Taxonomy" id="131310"/>
    <lineage>
        <taxon>Eukaryota</taxon>
        <taxon>Metazoa</taxon>
        <taxon>Ecdysozoa</taxon>
        <taxon>Nematoda</taxon>
        <taxon>Chromadorea</taxon>
        <taxon>Rhabditida</taxon>
        <taxon>Tylenchina</taxon>
        <taxon>Panagrolaimomorpha</taxon>
        <taxon>Strongyloidoidea</taxon>
        <taxon>Strongyloididae</taxon>
        <taxon>Parastrongyloides</taxon>
    </lineage>
</organism>
<reference evidence="3" key="1">
    <citation type="submission" date="2017-02" db="UniProtKB">
        <authorList>
            <consortium name="WormBaseParasite"/>
        </authorList>
    </citation>
    <scope>IDENTIFICATION</scope>
</reference>
<name>A0A0N5A081_PARTI</name>
<accession>A0A0N5A081</accession>
<feature type="compositionally biased region" description="Basic residues" evidence="1">
    <location>
        <begin position="185"/>
        <end position="196"/>
    </location>
</feature>
<protein>
    <submittedName>
        <fullName evidence="3">Integral membrane protein</fullName>
    </submittedName>
</protein>
<evidence type="ECO:0000256" key="1">
    <source>
        <dbReference type="SAM" id="MobiDB-lite"/>
    </source>
</evidence>
<feature type="compositionally biased region" description="Basic residues" evidence="1">
    <location>
        <begin position="209"/>
        <end position="223"/>
    </location>
</feature>
<feature type="region of interest" description="Disordered" evidence="1">
    <location>
        <begin position="541"/>
        <end position="569"/>
    </location>
</feature>
<feature type="region of interest" description="Disordered" evidence="1">
    <location>
        <begin position="146"/>
        <end position="266"/>
    </location>
</feature>
<feature type="region of interest" description="Disordered" evidence="1">
    <location>
        <begin position="293"/>
        <end position="516"/>
    </location>
</feature>
<feature type="compositionally biased region" description="Basic residues" evidence="1">
    <location>
        <begin position="165"/>
        <end position="175"/>
    </location>
</feature>
<dbReference type="WBParaSite" id="PTRK_0001474300.1">
    <property type="protein sequence ID" value="PTRK_0001474300.1"/>
    <property type="gene ID" value="PTRK_0001474300"/>
</dbReference>
<dbReference type="Proteomes" id="UP000038045">
    <property type="component" value="Unplaced"/>
</dbReference>
<dbReference type="AlphaFoldDB" id="A0A0N5A081"/>
<proteinExistence type="predicted"/>
<evidence type="ECO:0000313" key="3">
    <source>
        <dbReference type="WBParaSite" id="PTRK_0001474300.1"/>
    </source>
</evidence>
<feature type="compositionally biased region" description="Gly residues" evidence="1">
    <location>
        <begin position="498"/>
        <end position="508"/>
    </location>
</feature>
<feature type="compositionally biased region" description="Low complexity" evidence="1">
    <location>
        <begin position="399"/>
        <end position="425"/>
    </location>
</feature>
<feature type="region of interest" description="Disordered" evidence="1">
    <location>
        <begin position="1"/>
        <end position="34"/>
    </location>
</feature>
<evidence type="ECO:0000313" key="2">
    <source>
        <dbReference type="Proteomes" id="UP000038045"/>
    </source>
</evidence>
<feature type="compositionally biased region" description="Basic and acidic residues" evidence="1">
    <location>
        <begin position="358"/>
        <end position="384"/>
    </location>
</feature>
<keyword evidence="2" id="KW-1185">Reference proteome</keyword>
<feature type="compositionally biased region" description="Basic residues" evidence="1">
    <location>
        <begin position="547"/>
        <end position="556"/>
    </location>
</feature>